<accession>A0A0A9AQE2</accession>
<dbReference type="AlphaFoldDB" id="A0A0A9AQE2"/>
<name>A0A0A9AQE2_ARUDO</name>
<proteinExistence type="predicted"/>
<reference evidence="1" key="2">
    <citation type="journal article" date="2015" name="Data Brief">
        <title>Shoot transcriptome of the giant reed, Arundo donax.</title>
        <authorList>
            <person name="Barrero R.A."/>
            <person name="Guerrero F.D."/>
            <person name="Moolhuijzen P."/>
            <person name="Goolsby J.A."/>
            <person name="Tidwell J."/>
            <person name="Bellgard S.E."/>
            <person name="Bellgard M.I."/>
        </authorList>
    </citation>
    <scope>NUCLEOTIDE SEQUENCE</scope>
    <source>
        <tissue evidence="1">Shoot tissue taken approximately 20 cm above the soil surface</tissue>
    </source>
</reference>
<dbReference type="EMBL" id="GBRH01244534">
    <property type="protein sequence ID" value="JAD53361.1"/>
    <property type="molecule type" value="Transcribed_RNA"/>
</dbReference>
<reference evidence="1" key="1">
    <citation type="submission" date="2014-09" db="EMBL/GenBank/DDBJ databases">
        <authorList>
            <person name="Magalhaes I.L.F."/>
            <person name="Oliveira U."/>
            <person name="Santos F.R."/>
            <person name="Vidigal T.H.D.A."/>
            <person name="Brescovit A.D."/>
            <person name="Santos A.J."/>
        </authorList>
    </citation>
    <scope>NUCLEOTIDE SEQUENCE</scope>
    <source>
        <tissue evidence="1">Shoot tissue taken approximately 20 cm above the soil surface</tissue>
    </source>
</reference>
<organism evidence="1">
    <name type="scientific">Arundo donax</name>
    <name type="common">Giant reed</name>
    <name type="synonym">Donax arundinaceus</name>
    <dbReference type="NCBI Taxonomy" id="35708"/>
    <lineage>
        <taxon>Eukaryota</taxon>
        <taxon>Viridiplantae</taxon>
        <taxon>Streptophyta</taxon>
        <taxon>Embryophyta</taxon>
        <taxon>Tracheophyta</taxon>
        <taxon>Spermatophyta</taxon>
        <taxon>Magnoliopsida</taxon>
        <taxon>Liliopsida</taxon>
        <taxon>Poales</taxon>
        <taxon>Poaceae</taxon>
        <taxon>PACMAD clade</taxon>
        <taxon>Arundinoideae</taxon>
        <taxon>Arundineae</taxon>
        <taxon>Arundo</taxon>
    </lineage>
</organism>
<evidence type="ECO:0000313" key="1">
    <source>
        <dbReference type="EMBL" id="JAD53361.1"/>
    </source>
</evidence>
<sequence>MELPPLLLACSLLFTVATPVRDITDACALQIIGLYILRSHHN</sequence>
<protein>
    <submittedName>
        <fullName evidence="1">Uncharacterized protein</fullName>
    </submittedName>
</protein>